<evidence type="ECO:0000256" key="5">
    <source>
        <dbReference type="ARBA" id="ARBA00022687"/>
    </source>
</evidence>
<dbReference type="Proteomes" id="UP000887567">
    <property type="component" value="Unplaced"/>
</dbReference>
<dbReference type="InterPro" id="IPR036790">
    <property type="entry name" value="Frizzled_dom_sf"/>
</dbReference>
<evidence type="ECO:0000313" key="12">
    <source>
        <dbReference type="EnsemblMetazoa" id="XP_020897562.1"/>
    </source>
</evidence>
<evidence type="ECO:0000256" key="7">
    <source>
        <dbReference type="ARBA" id="ARBA00023157"/>
    </source>
</evidence>
<dbReference type="GO" id="GO:0035567">
    <property type="term" value="P:non-canonical Wnt signaling pathway"/>
    <property type="evidence" value="ECO:0007669"/>
    <property type="project" value="TreeGrafter"/>
</dbReference>
<keyword evidence="9" id="KW-0732">Signal</keyword>
<dbReference type="PANTHER" id="PTHR11309:SF47">
    <property type="entry name" value="FRIZZLED"/>
    <property type="match status" value="1"/>
</dbReference>
<dbReference type="InterPro" id="IPR018933">
    <property type="entry name" value="Netrin_module_non-TIMP"/>
</dbReference>
<dbReference type="KEGG" id="epa:110236385"/>
<dbReference type="SUPFAM" id="SSF63501">
    <property type="entry name" value="Frizzled cysteine-rich domain"/>
    <property type="match status" value="1"/>
</dbReference>
<keyword evidence="7 8" id="KW-1015">Disulfide bond</keyword>
<feature type="chain" id="PRO_5037617163" evidence="9">
    <location>
        <begin position="20"/>
        <end position="277"/>
    </location>
</feature>
<keyword evidence="5" id="KW-0879">Wnt signaling pathway</keyword>
<organism evidence="12 13">
    <name type="scientific">Exaiptasia diaphana</name>
    <name type="common">Tropical sea anemone</name>
    <name type="synonym">Aiptasia pulchella</name>
    <dbReference type="NCBI Taxonomy" id="2652724"/>
    <lineage>
        <taxon>Eukaryota</taxon>
        <taxon>Metazoa</taxon>
        <taxon>Cnidaria</taxon>
        <taxon>Anthozoa</taxon>
        <taxon>Hexacorallia</taxon>
        <taxon>Actiniaria</taxon>
        <taxon>Aiptasiidae</taxon>
        <taxon>Exaiptasia</taxon>
    </lineage>
</organism>
<comment type="subcellular location">
    <subcellularLocation>
        <location evidence="1">Secreted</location>
    </subcellularLocation>
</comment>
<feature type="signal peptide" evidence="9">
    <location>
        <begin position="1"/>
        <end position="19"/>
    </location>
</feature>
<dbReference type="Pfam" id="PF01759">
    <property type="entry name" value="NTR"/>
    <property type="match status" value="1"/>
</dbReference>
<keyword evidence="3" id="KW-0217">Developmental protein</keyword>
<dbReference type="Pfam" id="PF01392">
    <property type="entry name" value="Fz"/>
    <property type="match status" value="1"/>
</dbReference>
<dbReference type="InterPro" id="IPR001134">
    <property type="entry name" value="Netrin_domain"/>
</dbReference>
<dbReference type="GO" id="GO:0060070">
    <property type="term" value="P:canonical Wnt signaling pathway"/>
    <property type="evidence" value="ECO:0007669"/>
    <property type="project" value="TreeGrafter"/>
</dbReference>
<dbReference type="PANTHER" id="PTHR11309">
    <property type="entry name" value="FRIZZLED"/>
    <property type="match status" value="1"/>
</dbReference>
<comment type="caution">
    <text evidence="8">Lacks conserved residue(s) required for the propagation of feature annotation.</text>
</comment>
<dbReference type="OrthoDB" id="5985572at2759"/>
<dbReference type="Gene3D" id="1.10.2000.10">
    <property type="entry name" value="Frizzled cysteine-rich domain"/>
    <property type="match status" value="1"/>
</dbReference>
<evidence type="ECO:0000256" key="4">
    <source>
        <dbReference type="ARBA" id="ARBA00022525"/>
    </source>
</evidence>
<reference evidence="12" key="1">
    <citation type="submission" date="2022-11" db="UniProtKB">
        <authorList>
            <consortium name="EnsemblMetazoa"/>
        </authorList>
    </citation>
    <scope>IDENTIFICATION</scope>
</reference>
<dbReference type="InterPro" id="IPR015526">
    <property type="entry name" value="Frizzled/SFRP"/>
</dbReference>
<feature type="disulfide bond" evidence="8">
    <location>
        <begin position="109"/>
        <end position="133"/>
    </location>
</feature>
<dbReference type="RefSeq" id="XP_020897562.1">
    <property type="nucleotide sequence ID" value="XM_021041903.2"/>
</dbReference>
<dbReference type="GO" id="GO:0017147">
    <property type="term" value="F:Wnt-protein binding"/>
    <property type="evidence" value="ECO:0007669"/>
    <property type="project" value="TreeGrafter"/>
</dbReference>
<dbReference type="AlphaFoldDB" id="A0A913X1T4"/>
<evidence type="ECO:0000259" key="11">
    <source>
        <dbReference type="PROSITE" id="PS50189"/>
    </source>
</evidence>
<dbReference type="EnsemblMetazoa" id="XM_021041903.2">
    <property type="protein sequence ID" value="XP_020897562.1"/>
    <property type="gene ID" value="LOC110236385"/>
</dbReference>
<proteinExistence type="inferred from homology"/>
<keyword evidence="6" id="KW-0221">Differentiation</keyword>
<evidence type="ECO:0000313" key="13">
    <source>
        <dbReference type="Proteomes" id="UP000887567"/>
    </source>
</evidence>
<dbReference type="GO" id="GO:0042813">
    <property type="term" value="F:Wnt receptor activity"/>
    <property type="evidence" value="ECO:0007669"/>
    <property type="project" value="TreeGrafter"/>
</dbReference>
<sequence>MSVFKVAVVFVVIFHLVVAYRFRGRSPRCVRITNETAPMCRNLSIGYDNMMLPNLLDHDTISEVNKELAQWTPLVASGCHPYIKHFLCSVFAPVCMVNQPPIEPCRSLCSMVQTACEPLMRRYNYTWPSILNCSKYKQNEMCVSIPAPTKPPTPSVCPDEDDTKISPSAIKKKFCEAQFAFRGRVHERKERNGFTIIIFKVSGNRRFLTKNVPKGPFVRVRVPINKAQCMGIQKRKHVLVFGKFKKGKKMFATNLLKWKKKWRKRKITKKSCKKFLD</sequence>
<name>A0A913X1T4_EXADI</name>
<dbReference type="OMA" id="NFGQHDL"/>
<dbReference type="PROSITE" id="PS50038">
    <property type="entry name" value="FZ"/>
    <property type="match status" value="1"/>
</dbReference>
<evidence type="ECO:0000256" key="3">
    <source>
        <dbReference type="ARBA" id="ARBA00022473"/>
    </source>
</evidence>
<dbReference type="Gene3D" id="2.40.50.120">
    <property type="match status" value="1"/>
</dbReference>
<feature type="domain" description="FZ" evidence="10">
    <location>
        <begin position="24"/>
        <end position="145"/>
    </location>
</feature>
<evidence type="ECO:0000256" key="8">
    <source>
        <dbReference type="PROSITE-ProRule" id="PRU00090"/>
    </source>
</evidence>
<dbReference type="InterPro" id="IPR020067">
    <property type="entry name" value="Frizzled_dom"/>
</dbReference>
<dbReference type="SMART" id="SM00063">
    <property type="entry name" value="FRI"/>
    <property type="match status" value="1"/>
</dbReference>
<accession>A0A913X1T4</accession>
<dbReference type="SUPFAM" id="SSF50242">
    <property type="entry name" value="TIMP-like"/>
    <property type="match status" value="1"/>
</dbReference>
<dbReference type="GO" id="GO:0005886">
    <property type="term" value="C:plasma membrane"/>
    <property type="evidence" value="ECO:0007669"/>
    <property type="project" value="TreeGrafter"/>
</dbReference>
<evidence type="ECO:0000256" key="1">
    <source>
        <dbReference type="ARBA" id="ARBA00004613"/>
    </source>
</evidence>
<evidence type="ECO:0000256" key="6">
    <source>
        <dbReference type="ARBA" id="ARBA00022782"/>
    </source>
</evidence>
<keyword evidence="4" id="KW-0964">Secreted</keyword>
<comment type="similarity">
    <text evidence="2">Belongs to the secreted frizzled-related protein (sFRP) family.</text>
</comment>
<dbReference type="GeneID" id="110236385"/>
<dbReference type="GO" id="GO:0005576">
    <property type="term" value="C:extracellular region"/>
    <property type="evidence" value="ECO:0007669"/>
    <property type="project" value="UniProtKB-SubCell"/>
</dbReference>
<evidence type="ECO:0000256" key="2">
    <source>
        <dbReference type="ARBA" id="ARBA00010054"/>
    </source>
</evidence>
<evidence type="ECO:0000259" key="10">
    <source>
        <dbReference type="PROSITE" id="PS50038"/>
    </source>
</evidence>
<evidence type="ECO:0000256" key="9">
    <source>
        <dbReference type="SAM" id="SignalP"/>
    </source>
</evidence>
<keyword evidence="13" id="KW-1185">Reference proteome</keyword>
<dbReference type="InterPro" id="IPR008993">
    <property type="entry name" value="TIMP-like_OB-fold"/>
</dbReference>
<dbReference type="PROSITE" id="PS50189">
    <property type="entry name" value="NTR"/>
    <property type="match status" value="1"/>
</dbReference>
<dbReference type="GO" id="GO:0030154">
    <property type="term" value="P:cell differentiation"/>
    <property type="evidence" value="ECO:0007669"/>
    <property type="project" value="UniProtKB-KW"/>
</dbReference>
<feature type="domain" description="NTR" evidence="11">
    <location>
        <begin position="157"/>
        <end position="277"/>
    </location>
</feature>
<protein>
    <submittedName>
        <fullName evidence="12">Uncharacterized protein</fullName>
    </submittedName>
</protein>